<evidence type="ECO:0008006" key="4">
    <source>
        <dbReference type="Google" id="ProtNLM"/>
    </source>
</evidence>
<accession>A0A396SM73</accession>
<dbReference type="AlphaFoldDB" id="A0A396SM73"/>
<keyword evidence="1" id="KW-1133">Transmembrane helix</keyword>
<reference evidence="2 3" key="1">
    <citation type="submission" date="2018-08" db="EMBL/GenBank/DDBJ databases">
        <title>Lysinibacillus sp. YLB-03 draft genome sequence.</title>
        <authorList>
            <person name="Yu L."/>
        </authorList>
    </citation>
    <scope>NUCLEOTIDE SEQUENCE [LARGE SCALE GENOMIC DNA]</scope>
    <source>
        <strain evidence="2 3">YLB-03</strain>
    </source>
</reference>
<protein>
    <recommendedName>
        <fullName evidence="4">Phospholipid phosphatase</fullName>
    </recommendedName>
</protein>
<dbReference type="OrthoDB" id="4331374at2"/>
<feature type="transmembrane region" description="Helical" evidence="1">
    <location>
        <begin position="100"/>
        <end position="122"/>
    </location>
</feature>
<feature type="transmembrane region" description="Helical" evidence="1">
    <location>
        <begin position="170"/>
        <end position="188"/>
    </location>
</feature>
<dbReference type="RefSeq" id="WP_118875169.1">
    <property type="nucleotide sequence ID" value="NZ_QWEI01000001.1"/>
</dbReference>
<feature type="transmembrane region" description="Helical" evidence="1">
    <location>
        <begin position="6"/>
        <end position="23"/>
    </location>
</feature>
<feature type="transmembrane region" description="Helical" evidence="1">
    <location>
        <begin position="35"/>
        <end position="56"/>
    </location>
</feature>
<gene>
    <name evidence="2" type="ORF">D1B33_04695</name>
</gene>
<proteinExistence type="predicted"/>
<evidence type="ECO:0000313" key="3">
    <source>
        <dbReference type="Proteomes" id="UP000265692"/>
    </source>
</evidence>
<keyword evidence="1" id="KW-0472">Membrane</keyword>
<evidence type="ECO:0000256" key="1">
    <source>
        <dbReference type="SAM" id="Phobius"/>
    </source>
</evidence>
<sequence>MNTAVYFILGAAYLALLIWGISLSNRNGLWDISNVYLLVIVGLIYDNSIIALGKYIGEGRLLETLSFFRYLLHALFTPALVIFAWNISAKLNLSWAKKTFWKFFMSLLTIALIGFELLASVWNLQLQPMMENGLLTYKIAESGIPLMVIVVSVVLLAAGFIIMKKWRFPWLFWGTLAVFLGSTLQAWIKDFPIMNSLEFILLLSITLTKQFQVRHINTLK</sequence>
<keyword evidence="3" id="KW-1185">Reference proteome</keyword>
<feature type="transmembrane region" description="Helical" evidence="1">
    <location>
        <begin position="68"/>
        <end position="88"/>
    </location>
</feature>
<dbReference type="EMBL" id="QWEI01000001">
    <property type="protein sequence ID" value="RHW40147.1"/>
    <property type="molecule type" value="Genomic_DNA"/>
</dbReference>
<comment type="caution">
    <text evidence="2">The sequence shown here is derived from an EMBL/GenBank/DDBJ whole genome shotgun (WGS) entry which is preliminary data.</text>
</comment>
<evidence type="ECO:0000313" key="2">
    <source>
        <dbReference type="EMBL" id="RHW40147.1"/>
    </source>
</evidence>
<keyword evidence="1" id="KW-0812">Transmembrane</keyword>
<organism evidence="2 3">
    <name type="scientific">Ureibacillus yapensis</name>
    <dbReference type="NCBI Taxonomy" id="2304605"/>
    <lineage>
        <taxon>Bacteria</taxon>
        <taxon>Bacillati</taxon>
        <taxon>Bacillota</taxon>
        <taxon>Bacilli</taxon>
        <taxon>Bacillales</taxon>
        <taxon>Caryophanaceae</taxon>
        <taxon>Ureibacillus</taxon>
    </lineage>
</organism>
<dbReference type="Proteomes" id="UP000265692">
    <property type="component" value="Unassembled WGS sequence"/>
</dbReference>
<name>A0A396SM73_9BACL</name>
<feature type="transmembrane region" description="Helical" evidence="1">
    <location>
        <begin position="142"/>
        <end position="163"/>
    </location>
</feature>